<evidence type="ECO:0000259" key="1">
    <source>
        <dbReference type="Pfam" id="PF09348"/>
    </source>
</evidence>
<accession>A0A2W2AFL2</accession>
<dbReference type="InterPro" id="IPR018960">
    <property type="entry name" value="DUF1990"/>
</dbReference>
<protein>
    <recommendedName>
        <fullName evidence="1">DUF1990 domain-containing protein</fullName>
    </recommendedName>
</protein>
<evidence type="ECO:0000313" key="2">
    <source>
        <dbReference type="EMBL" id="PZF74091.1"/>
    </source>
</evidence>
<dbReference type="OrthoDB" id="120660at2"/>
<gene>
    <name evidence="2" type="ORF">DN068_04780</name>
</gene>
<dbReference type="AlphaFoldDB" id="A0A2W2AFL2"/>
<comment type="caution">
    <text evidence="2">The sequence shown here is derived from an EMBL/GenBank/DDBJ whole genome shotgun (WGS) entry which is preliminary data.</text>
</comment>
<sequence>MHYNRTQLKETVSTIALKINKRLSELDLRFLFDYRIFPPNIMSFYTQWHAESRTMKVGDTIVQQVFLPPIKTFSQKVIFGVRVNEIIDEPTRKGFSYETLAGHVEKGISTFTVEENEAGLLFKIHTFSGPGNLLSKVLAPVFSVPYQAFCTKAALENVWRQIV</sequence>
<dbReference type="EMBL" id="QKTW01000007">
    <property type="protein sequence ID" value="PZF74091.1"/>
    <property type="molecule type" value="Genomic_DNA"/>
</dbReference>
<evidence type="ECO:0000313" key="3">
    <source>
        <dbReference type="Proteomes" id="UP000248745"/>
    </source>
</evidence>
<keyword evidence="3" id="KW-1185">Reference proteome</keyword>
<proteinExistence type="predicted"/>
<name>A0A2W2AFL2_9BACT</name>
<reference evidence="2 3" key="1">
    <citation type="submission" date="2018-06" db="EMBL/GenBank/DDBJ databases">
        <title>Mucibacter soli gen. nov., sp. nov., a new member of the family Chitinophagaceae producing mucin.</title>
        <authorList>
            <person name="Kim M.-K."/>
            <person name="Park S."/>
            <person name="Kim T.-S."/>
            <person name="Joung Y."/>
            <person name="Han J.-H."/>
            <person name="Kim S.B."/>
        </authorList>
    </citation>
    <scope>NUCLEOTIDE SEQUENCE [LARGE SCALE GENOMIC DNA]</scope>
    <source>
        <strain evidence="2 3">R1-15</strain>
    </source>
</reference>
<feature type="domain" description="DUF1990" evidence="1">
    <location>
        <begin position="31"/>
        <end position="149"/>
    </location>
</feature>
<dbReference type="Proteomes" id="UP000248745">
    <property type="component" value="Unassembled WGS sequence"/>
</dbReference>
<dbReference type="Pfam" id="PF09348">
    <property type="entry name" value="DUF1990"/>
    <property type="match status" value="1"/>
</dbReference>
<organism evidence="2 3">
    <name type="scientific">Taibaiella soli</name>
    <dbReference type="NCBI Taxonomy" id="1649169"/>
    <lineage>
        <taxon>Bacteria</taxon>
        <taxon>Pseudomonadati</taxon>
        <taxon>Bacteroidota</taxon>
        <taxon>Chitinophagia</taxon>
        <taxon>Chitinophagales</taxon>
        <taxon>Chitinophagaceae</taxon>
        <taxon>Taibaiella</taxon>
    </lineage>
</organism>